<sequence>MRAFVAIPMPEEAVAPIVALQTLLGCGRAVAEENLHLTLAFLGEISPAEAQALDEELATIPTQPLMLELAGADVMDRARPDLVFVGLRKNPALETLQHHVTAAARGVGIDLARRRFRPHVTIARFGRAYGPAEELRLGRFLEASADFSQPGFAVREFVLYRSTLDHHGPRYDRLAEYPLGVQPGPDWAAE</sequence>
<dbReference type="InterPro" id="IPR004175">
    <property type="entry name" value="RNA_CPDase"/>
</dbReference>
<dbReference type="NCBIfam" id="TIGR02258">
    <property type="entry name" value="2_5_ligase"/>
    <property type="match status" value="1"/>
</dbReference>
<dbReference type="Proteomes" id="UP001521181">
    <property type="component" value="Unassembled WGS sequence"/>
</dbReference>
<dbReference type="HAMAP" id="MF_01940">
    <property type="entry name" value="RNA_CPDase"/>
    <property type="match status" value="1"/>
</dbReference>
<dbReference type="Pfam" id="PF13563">
    <property type="entry name" value="2_5_RNA_ligase2"/>
    <property type="match status" value="1"/>
</dbReference>
<feature type="active site" description="Proton acceptor" evidence="2">
    <location>
        <position position="119"/>
    </location>
</feature>
<keyword evidence="1 2" id="KW-0378">Hydrolase</keyword>
<comment type="caution">
    <text evidence="3">The sequence shown here is derived from an EMBL/GenBank/DDBJ whole genome shotgun (WGS) entry which is preliminary data.</text>
</comment>
<comment type="similarity">
    <text evidence="2">Belongs to the 2H phosphoesterase superfamily. ThpR family.</text>
</comment>
<gene>
    <name evidence="3" type="primary">thpR</name>
    <name evidence="3" type="ORF">LZA78_01060</name>
</gene>
<dbReference type="EC" id="3.1.4.58" evidence="2"/>
<feature type="active site" description="Proton donor" evidence="2">
    <location>
        <position position="36"/>
    </location>
</feature>
<dbReference type="InterPro" id="IPR009097">
    <property type="entry name" value="Cyclic_Pdiesterase"/>
</dbReference>
<keyword evidence="4" id="KW-1185">Reference proteome</keyword>
<dbReference type="RefSeq" id="WP_233675104.1">
    <property type="nucleotide sequence ID" value="NZ_JAJUOS010000001.1"/>
</dbReference>
<reference evidence="3 4" key="1">
    <citation type="submission" date="2021-12" db="EMBL/GenBank/DDBJ databases">
        <title>Sinirhodobacter sp. WL0062 is a bacterium isolated from seawater.</title>
        <authorList>
            <person name="Wang L."/>
            <person name="He W."/>
            <person name="Zhang D.-F."/>
        </authorList>
    </citation>
    <scope>NUCLEOTIDE SEQUENCE [LARGE SCALE GENOMIC DNA]</scope>
    <source>
        <strain evidence="3 4">WL0062</strain>
    </source>
</reference>
<comment type="function">
    <text evidence="2">Hydrolyzes RNA 2',3'-cyclic phosphodiester to an RNA 2'-phosphomonoester.</text>
</comment>
<accession>A0ABS8YU81</accession>
<dbReference type="SUPFAM" id="SSF55144">
    <property type="entry name" value="LigT-like"/>
    <property type="match status" value="1"/>
</dbReference>
<proteinExistence type="inferred from homology"/>
<comment type="catalytic activity">
    <reaction evidence="2">
        <text>a 3'-end 2',3'-cyclophospho-ribonucleotide-RNA + H2O = a 3'-end 2'-phospho-ribonucleotide-RNA + H(+)</text>
        <dbReference type="Rhea" id="RHEA:11828"/>
        <dbReference type="Rhea" id="RHEA-COMP:10464"/>
        <dbReference type="Rhea" id="RHEA-COMP:17353"/>
        <dbReference type="ChEBI" id="CHEBI:15377"/>
        <dbReference type="ChEBI" id="CHEBI:15378"/>
        <dbReference type="ChEBI" id="CHEBI:83064"/>
        <dbReference type="ChEBI" id="CHEBI:173113"/>
        <dbReference type="EC" id="3.1.4.58"/>
    </reaction>
</comment>
<protein>
    <recommendedName>
        <fullName evidence="2">RNA 2',3'-cyclic phosphodiesterase</fullName>
        <shortName evidence="2">RNA 2',3'-CPDase</shortName>
        <ecNumber evidence="2">3.1.4.58</ecNumber>
    </recommendedName>
</protein>
<dbReference type="Gene3D" id="3.90.1140.10">
    <property type="entry name" value="Cyclic phosphodiesterase"/>
    <property type="match status" value="1"/>
</dbReference>
<evidence type="ECO:0000256" key="1">
    <source>
        <dbReference type="ARBA" id="ARBA00022801"/>
    </source>
</evidence>
<dbReference type="PANTHER" id="PTHR35561">
    <property type="entry name" value="RNA 2',3'-CYCLIC PHOSPHODIESTERASE"/>
    <property type="match status" value="1"/>
</dbReference>
<feature type="short sequence motif" description="HXTX 1" evidence="2">
    <location>
        <begin position="36"/>
        <end position="39"/>
    </location>
</feature>
<evidence type="ECO:0000313" key="4">
    <source>
        <dbReference type="Proteomes" id="UP001521181"/>
    </source>
</evidence>
<dbReference type="PROSITE" id="PS51257">
    <property type="entry name" value="PROKAR_LIPOPROTEIN"/>
    <property type="match status" value="1"/>
</dbReference>
<dbReference type="PANTHER" id="PTHR35561:SF1">
    <property type="entry name" value="RNA 2',3'-CYCLIC PHOSPHODIESTERASE"/>
    <property type="match status" value="1"/>
</dbReference>
<dbReference type="EMBL" id="JAJUOS010000001">
    <property type="protein sequence ID" value="MCE5972079.1"/>
    <property type="molecule type" value="Genomic_DNA"/>
</dbReference>
<name>A0ABS8YU81_9RHOB</name>
<organism evidence="3 4">
    <name type="scientific">Rhodobacter flavimaris</name>
    <dbReference type="NCBI Taxonomy" id="2907145"/>
    <lineage>
        <taxon>Bacteria</taxon>
        <taxon>Pseudomonadati</taxon>
        <taxon>Pseudomonadota</taxon>
        <taxon>Alphaproteobacteria</taxon>
        <taxon>Rhodobacterales</taxon>
        <taxon>Rhodobacter group</taxon>
        <taxon>Rhodobacter</taxon>
    </lineage>
</organism>
<evidence type="ECO:0000256" key="2">
    <source>
        <dbReference type="HAMAP-Rule" id="MF_01940"/>
    </source>
</evidence>
<evidence type="ECO:0000313" key="3">
    <source>
        <dbReference type="EMBL" id="MCE5972079.1"/>
    </source>
</evidence>
<feature type="short sequence motif" description="HXTX 2" evidence="2">
    <location>
        <begin position="119"/>
        <end position="122"/>
    </location>
</feature>